<reference evidence="1" key="1">
    <citation type="submission" date="2020-11" db="EMBL/GenBank/DDBJ databases">
        <authorList>
            <consortium name="DOE Joint Genome Institute"/>
            <person name="Ahrendt S."/>
            <person name="Riley R."/>
            <person name="Andreopoulos W."/>
            <person name="Labutti K."/>
            <person name="Pangilinan J."/>
            <person name="Ruiz-Duenas F.J."/>
            <person name="Barrasa J.M."/>
            <person name="Sanchez-Garcia M."/>
            <person name="Camarero S."/>
            <person name="Miyauchi S."/>
            <person name="Serrano A."/>
            <person name="Linde D."/>
            <person name="Babiker R."/>
            <person name="Drula E."/>
            <person name="Ayuso-Fernandez I."/>
            <person name="Pacheco R."/>
            <person name="Padilla G."/>
            <person name="Ferreira P."/>
            <person name="Barriuso J."/>
            <person name="Kellner H."/>
            <person name="Castanera R."/>
            <person name="Alfaro M."/>
            <person name="Ramirez L."/>
            <person name="Pisabarro A.G."/>
            <person name="Kuo A."/>
            <person name="Tritt A."/>
            <person name="Lipzen A."/>
            <person name="He G."/>
            <person name="Yan M."/>
            <person name="Ng V."/>
            <person name="Cullen D."/>
            <person name="Martin F."/>
            <person name="Rosso M.-N."/>
            <person name="Henrissat B."/>
            <person name="Hibbett D."/>
            <person name="Martinez A.T."/>
            <person name="Grigoriev I.V."/>
        </authorList>
    </citation>
    <scope>NUCLEOTIDE SEQUENCE</scope>
    <source>
        <strain evidence="1">CBS 247.69</strain>
    </source>
</reference>
<accession>A0A9P5Y810</accession>
<evidence type="ECO:0000313" key="1">
    <source>
        <dbReference type="EMBL" id="KAF9462860.1"/>
    </source>
</evidence>
<gene>
    <name evidence="1" type="ORF">BDZ94DRAFT_1260472</name>
</gene>
<name>A0A9P5Y810_9AGAR</name>
<dbReference type="Proteomes" id="UP000807353">
    <property type="component" value="Unassembled WGS sequence"/>
</dbReference>
<protein>
    <submittedName>
        <fullName evidence="1">Uncharacterized protein</fullName>
    </submittedName>
</protein>
<organism evidence="1 2">
    <name type="scientific">Collybia nuda</name>
    <dbReference type="NCBI Taxonomy" id="64659"/>
    <lineage>
        <taxon>Eukaryota</taxon>
        <taxon>Fungi</taxon>
        <taxon>Dikarya</taxon>
        <taxon>Basidiomycota</taxon>
        <taxon>Agaricomycotina</taxon>
        <taxon>Agaricomycetes</taxon>
        <taxon>Agaricomycetidae</taxon>
        <taxon>Agaricales</taxon>
        <taxon>Tricholomatineae</taxon>
        <taxon>Clitocybaceae</taxon>
        <taxon>Collybia</taxon>
    </lineage>
</organism>
<sequence length="59" mass="6648">MGVCQSRRAMKTKNSISPRWSIIVPNQPHTLYLAFSQEMNSLEPRIQHTSPPAPDSSPQ</sequence>
<comment type="caution">
    <text evidence="1">The sequence shown here is derived from an EMBL/GenBank/DDBJ whole genome shotgun (WGS) entry which is preliminary data.</text>
</comment>
<proteinExistence type="predicted"/>
<dbReference type="AlphaFoldDB" id="A0A9P5Y810"/>
<evidence type="ECO:0000313" key="2">
    <source>
        <dbReference type="Proteomes" id="UP000807353"/>
    </source>
</evidence>
<keyword evidence="2" id="KW-1185">Reference proteome</keyword>
<dbReference type="EMBL" id="MU150268">
    <property type="protein sequence ID" value="KAF9462860.1"/>
    <property type="molecule type" value="Genomic_DNA"/>
</dbReference>